<evidence type="ECO:0000259" key="3">
    <source>
        <dbReference type="Pfam" id="PF09335"/>
    </source>
</evidence>
<dbReference type="InterPro" id="IPR051311">
    <property type="entry name" value="DedA_domain"/>
</dbReference>
<gene>
    <name evidence="4" type="ORF">AZF04_00540</name>
</gene>
<dbReference type="Pfam" id="PF09335">
    <property type="entry name" value="VTT_dom"/>
    <property type="match status" value="1"/>
</dbReference>
<dbReference type="InterPro" id="IPR032816">
    <property type="entry name" value="VTT_dom"/>
</dbReference>
<reference evidence="4" key="1">
    <citation type="submission" date="2016-02" db="EMBL/GenBank/DDBJ databases">
        <title>Genome sequence of Bacillus trypoxylicola KCTC 13244(T).</title>
        <authorList>
            <person name="Jeong H."/>
            <person name="Park S.-H."/>
            <person name="Choi S.-K."/>
        </authorList>
    </citation>
    <scope>NUCLEOTIDE SEQUENCE [LARGE SCALE GENOMIC DNA]</scope>
    <source>
        <strain evidence="4">KCTC 13244</strain>
    </source>
</reference>
<dbReference type="Proteomes" id="UP000075806">
    <property type="component" value="Unassembled WGS sequence"/>
</dbReference>
<evidence type="ECO:0000256" key="2">
    <source>
        <dbReference type="SAM" id="Phobius"/>
    </source>
</evidence>
<comment type="similarity">
    <text evidence="1">Belongs to the DedA family.</text>
</comment>
<feature type="transmembrane region" description="Helical" evidence="2">
    <location>
        <begin position="171"/>
        <end position="189"/>
    </location>
</feature>
<sequence length="207" mass="24134">MELSTIYMYIREYGYIAFFLLFAIGLFIFPVPNEVLLMAGGYLATYSFLTPLTAFITIFLAIIFHGSFLYFLGHKTSLNMNHIASSKQKWRKKAQKGNELLEKYGLKTAAFSYFFPFVRHAVPFAIGLSKYKYINFFFISFSSALVWMSIYFFLGFYYGRTINDWTSFVEQLILTLVVLACLVIMALVLKERLKKASWKNKMKKNRT</sequence>
<dbReference type="GO" id="GO:0005886">
    <property type="term" value="C:plasma membrane"/>
    <property type="evidence" value="ECO:0007669"/>
    <property type="project" value="TreeGrafter"/>
</dbReference>
<dbReference type="STRING" id="519424.AZF04_00540"/>
<dbReference type="PANTHER" id="PTHR42709:SF9">
    <property type="entry name" value="ALKALINE PHOSPHATASE LIKE PROTEIN"/>
    <property type="match status" value="1"/>
</dbReference>
<feature type="domain" description="VTT" evidence="3">
    <location>
        <begin position="31"/>
        <end position="155"/>
    </location>
</feature>
<accession>A0A161PKQ3</accession>
<keyword evidence="5" id="KW-1185">Reference proteome</keyword>
<evidence type="ECO:0000313" key="5">
    <source>
        <dbReference type="Proteomes" id="UP000075806"/>
    </source>
</evidence>
<evidence type="ECO:0000313" key="4">
    <source>
        <dbReference type="EMBL" id="KYG34856.1"/>
    </source>
</evidence>
<feature type="transmembrane region" description="Helical" evidence="2">
    <location>
        <begin position="12"/>
        <end position="32"/>
    </location>
</feature>
<keyword evidence="2" id="KW-1133">Transmembrane helix</keyword>
<name>A0A161PKQ3_9BACI</name>
<feature type="transmembrane region" description="Helical" evidence="2">
    <location>
        <begin position="136"/>
        <end position="159"/>
    </location>
</feature>
<protein>
    <recommendedName>
        <fullName evidence="3">VTT domain-containing protein</fullName>
    </recommendedName>
</protein>
<feature type="transmembrane region" description="Helical" evidence="2">
    <location>
        <begin position="52"/>
        <end position="72"/>
    </location>
</feature>
<organism evidence="4 5">
    <name type="scientific">Alkalihalobacillus trypoxylicola</name>
    <dbReference type="NCBI Taxonomy" id="519424"/>
    <lineage>
        <taxon>Bacteria</taxon>
        <taxon>Bacillati</taxon>
        <taxon>Bacillota</taxon>
        <taxon>Bacilli</taxon>
        <taxon>Bacillales</taxon>
        <taxon>Bacillaceae</taxon>
        <taxon>Alkalihalobacillus</taxon>
    </lineage>
</organism>
<dbReference type="AlphaFoldDB" id="A0A161PKQ3"/>
<proteinExistence type="inferred from homology"/>
<evidence type="ECO:0000256" key="1">
    <source>
        <dbReference type="ARBA" id="ARBA00010792"/>
    </source>
</evidence>
<dbReference type="OrthoDB" id="9782291at2"/>
<dbReference type="EMBL" id="LTAO01000001">
    <property type="protein sequence ID" value="KYG34856.1"/>
    <property type="molecule type" value="Genomic_DNA"/>
</dbReference>
<keyword evidence="2" id="KW-0812">Transmembrane</keyword>
<dbReference type="PANTHER" id="PTHR42709">
    <property type="entry name" value="ALKALINE PHOSPHATASE LIKE PROTEIN"/>
    <property type="match status" value="1"/>
</dbReference>
<keyword evidence="2" id="KW-0472">Membrane</keyword>
<comment type="caution">
    <text evidence="4">The sequence shown here is derived from an EMBL/GenBank/DDBJ whole genome shotgun (WGS) entry which is preliminary data.</text>
</comment>